<proteinExistence type="predicted"/>
<reference evidence="1 2" key="1">
    <citation type="submission" date="2021-06" db="EMBL/GenBank/DDBJ databases">
        <title>Caerostris extrusa draft genome.</title>
        <authorList>
            <person name="Kono N."/>
            <person name="Arakawa K."/>
        </authorList>
    </citation>
    <scope>NUCLEOTIDE SEQUENCE [LARGE SCALE GENOMIC DNA]</scope>
</reference>
<dbReference type="AlphaFoldDB" id="A0AAV4W156"/>
<dbReference type="Proteomes" id="UP001054945">
    <property type="component" value="Unassembled WGS sequence"/>
</dbReference>
<dbReference type="EMBL" id="BPLR01015487">
    <property type="protein sequence ID" value="GIY76446.1"/>
    <property type="molecule type" value="Genomic_DNA"/>
</dbReference>
<evidence type="ECO:0000313" key="2">
    <source>
        <dbReference type="Proteomes" id="UP001054945"/>
    </source>
</evidence>
<comment type="caution">
    <text evidence="1">The sequence shown here is derived from an EMBL/GenBank/DDBJ whole genome shotgun (WGS) entry which is preliminary data.</text>
</comment>
<organism evidence="1 2">
    <name type="scientific">Caerostris extrusa</name>
    <name type="common">Bark spider</name>
    <name type="synonym">Caerostris bankana</name>
    <dbReference type="NCBI Taxonomy" id="172846"/>
    <lineage>
        <taxon>Eukaryota</taxon>
        <taxon>Metazoa</taxon>
        <taxon>Ecdysozoa</taxon>
        <taxon>Arthropoda</taxon>
        <taxon>Chelicerata</taxon>
        <taxon>Arachnida</taxon>
        <taxon>Araneae</taxon>
        <taxon>Araneomorphae</taxon>
        <taxon>Entelegynae</taxon>
        <taxon>Araneoidea</taxon>
        <taxon>Araneidae</taxon>
        <taxon>Caerostris</taxon>
    </lineage>
</organism>
<protein>
    <submittedName>
        <fullName evidence="1">Uncharacterized protein</fullName>
    </submittedName>
</protein>
<keyword evidence="2" id="KW-1185">Reference proteome</keyword>
<evidence type="ECO:0000313" key="1">
    <source>
        <dbReference type="EMBL" id="GIY76446.1"/>
    </source>
</evidence>
<gene>
    <name evidence="1" type="ORF">CEXT_699831</name>
</gene>
<accession>A0AAV4W156</accession>
<sequence length="121" mass="13837">MYHPIFCQPTKKWQNLKANNVTSLAHSNALLILLIIASRVNSPARLKRPKEIVTRATLPVKSDLDIMSLKGKIQQRFDLVIGRAPSYFRQVSTAPNPHFTPQVGPYFVWEKQAHYLRCLPT</sequence>
<name>A0AAV4W156_CAEEX</name>